<organism evidence="1 2">
    <name type="scientific">Leucobacter luti</name>
    <dbReference type="NCBI Taxonomy" id="340320"/>
    <lineage>
        <taxon>Bacteria</taxon>
        <taxon>Bacillati</taxon>
        <taxon>Actinomycetota</taxon>
        <taxon>Actinomycetes</taxon>
        <taxon>Micrococcales</taxon>
        <taxon>Microbacteriaceae</taxon>
        <taxon>Leucobacter</taxon>
    </lineage>
</organism>
<dbReference type="GO" id="GO:0033194">
    <property type="term" value="P:response to hydroperoxide"/>
    <property type="evidence" value="ECO:0007669"/>
    <property type="project" value="TreeGrafter"/>
</dbReference>
<evidence type="ECO:0000313" key="2">
    <source>
        <dbReference type="Proteomes" id="UP000295601"/>
    </source>
</evidence>
<protein>
    <recommendedName>
        <fullName evidence="3">Peroxide stress protein YaaA</fullName>
    </recommendedName>
</protein>
<dbReference type="GO" id="GO:0005829">
    <property type="term" value="C:cytosol"/>
    <property type="evidence" value="ECO:0007669"/>
    <property type="project" value="TreeGrafter"/>
</dbReference>
<sequence>MLILLPPSETKRVGGTGSFDPNTLSRHEELGEARAAVQRALEAVSRDEVAAAKALKLGVKNRDERVHNLVLTGSGALPAIERYTGVLYDALDAPSLPNVARAWLDRHVAVQSALFGLIGAGEEIPAYRLSAGSRLPELAQPLKRVWNAAHADFGWDNAGLVLDLRSKDYAALAPLPAERGWFLNVAQRGADGAVRALNHFNKAAKGDLVRRMATTLPGSAEPVAAGAGVSRGGLETPEDVVRWGEANGLELSVDRAAHELTLVTNLGAPQQN</sequence>
<keyword evidence="2" id="KW-1185">Reference proteome</keyword>
<dbReference type="RefSeq" id="WP_133617034.1">
    <property type="nucleotide sequence ID" value="NZ_SNYA01000005.1"/>
</dbReference>
<accession>A0A4R6RX02</accession>
<dbReference type="InterPro" id="IPR005583">
    <property type="entry name" value="YaaA"/>
</dbReference>
<dbReference type="PANTHER" id="PTHR30283:SF4">
    <property type="entry name" value="PEROXIDE STRESS RESISTANCE PROTEIN YAAA"/>
    <property type="match status" value="1"/>
</dbReference>
<name>A0A4R6RX02_9MICO</name>
<proteinExistence type="predicted"/>
<dbReference type="OrthoDB" id="3210767at2"/>
<dbReference type="AlphaFoldDB" id="A0A4R6RX02"/>
<comment type="caution">
    <text evidence="1">The sequence shown here is derived from an EMBL/GenBank/DDBJ whole genome shotgun (WGS) entry which is preliminary data.</text>
</comment>
<dbReference type="Pfam" id="PF03883">
    <property type="entry name" value="H2O2_YaaD"/>
    <property type="match status" value="1"/>
</dbReference>
<dbReference type="EMBL" id="SNYA01000005">
    <property type="protein sequence ID" value="TDP91589.1"/>
    <property type="molecule type" value="Genomic_DNA"/>
</dbReference>
<gene>
    <name evidence="1" type="ORF">EDF62_2207</name>
</gene>
<reference evidence="1 2" key="1">
    <citation type="submission" date="2019-03" db="EMBL/GenBank/DDBJ databases">
        <title>Genomic analyses of the natural microbiome of Caenorhabditis elegans.</title>
        <authorList>
            <person name="Samuel B."/>
        </authorList>
    </citation>
    <scope>NUCLEOTIDE SEQUENCE [LARGE SCALE GENOMIC DNA]</scope>
    <source>
        <strain evidence="1 2">JUb18</strain>
    </source>
</reference>
<evidence type="ECO:0008006" key="3">
    <source>
        <dbReference type="Google" id="ProtNLM"/>
    </source>
</evidence>
<dbReference type="Proteomes" id="UP000295601">
    <property type="component" value="Unassembled WGS sequence"/>
</dbReference>
<evidence type="ECO:0000313" key="1">
    <source>
        <dbReference type="EMBL" id="TDP91589.1"/>
    </source>
</evidence>
<dbReference type="PANTHER" id="PTHR30283">
    <property type="entry name" value="PEROXIDE STRESS RESPONSE PROTEIN YAAA"/>
    <property type="match status" value="1"/>
</dbReference>